<dbReference type="InterPro" id="IPR036465">
    <property type="entry name" value="vWFA_dom_sf"/>
</dbReference>
<evidence type="ECO:0000313" key="2">
    <source>
        <dbReference type="EMBL" id="MDP9821025.1"/>
    </source>
</evidence>
<reference evidence="2 3" key="1">
    <citation type="submission" date="2023-07" db="EMBL/GenBank/DDBJ databases">
        <title>Sequencing the genomes of 1000 actinobacteria strains.</title>
        <authorList>
            <person name="Klenk H.-P."/>
        </authorList>
    </citation>
    <scope>NUCLEOTIDE SEQUENCE [LARGE SCALE GENOMIC DNA]</scope>
    <source>
        <strain evidence="2 3">GD13</strain>
    </source>
</reference>
<protein>
    <submittedName>
        <fullName evidence="2">Uncharacterized protein with von Willebrand factor type A (VWA) domain</fullName>
    </submittedName>
</protein>
<organism evidence="2 3">
    <name type="scientific">Nocardioides massiliensis</name>
    <dbReference type="NCBI Taxonomy" id="1325935"/>
    <lineage>
        <taxon>Bacteria</taxon>
        <taxon>Bacillati</taxon>
        <taxon>Actinomycetota</taxon>
        <taxon>Actinomycetes</taxon>
        <taxon>Propionibacteriales</taxon>
        <taxon>Nocardioidaceae</taxon>
        <taxon>Nocardioides</taxon>
    </lineage>
</organism>
<comment type="caution">
    <text evidence="2">The sequence shown here is derived from an EMBL/GenBank/DDBJ whole genome shotgun (WGS) entry which is preliminary data.</text>
</comment>
<sequence length="469" mass="51580">MGLVERHVDFVEALRRAGMPVSLAEDLDAVRAVTAVGLADREALRAAYAATVVKRPMHRAAFDTLFDLWFPAVSGGPRIPDARDEEAQDGGRGPDAPPAGVPDDGAALGNFRDRLAEQLEQGSEADLAALAAEAVGRFGPVRGRGPGQQAWSAYTVMSRVQPEQLVEQLLQALIAQPGESLDAVVRERAMRTAARRFTELVEAEVRRLTAEERGEEHVAKHSVRPSIEQIDFLRARRADLDAMRREIYPLARRLATRLAREHHSTRRGSLDFRRTVRASVGTGGVPVVTHHRPRRPHKPELVVLCDVSGSVAPFAQFTLGLVFALREQFTKVRAFTFVDDVTEVTDVFRPGGDLAETMTELSARARYAALWGRTSYGRAFTKFVEKYPDAIGPRTSLLVLGDARSNYGDLGLPHLRTMVGAAKHAWLINPEAKTMWDTGDSAVSAFAEILQVAECRNLAQLSEFVHELT</sequence>
<dbReference type="EMBL" id="JAUSQM010000001">
    <property type="protein sequence ID" value="MDP9821025.1"/>
    <property type="molecule type" value="Genomic_DNA"/>
</dbReference>
<dbReference type="RefSeq" id="WP_306824837.1">
    <property type="nucleotide sequence ID" value="NZ_JAUSQM010000001.1"/>
</dbReference>
<proteinExistence type="predicted"/>
<feature type="region of interest" description="Disordered" evidence="1">
    <location>
        <begin position="77"/>
        <end position="106"/>
    </location>
</feature>
<evidence type="ECO:0000256" key="1">
    <source>
        <dbReference type="SAM" id="MobiDB-lite"/>
    </source>
</evidence>
<dbReference type="InterPro" id="IPR008912">
    <property type="entry name" value="Uncharacterised_CoxE"/>
</dbReference>
<dbReference type="SUPFAM" id="SSF53300">
    <property type="entry name" value="vWA-like"/>
    <property type="match status" value="1"/>
</dbReference>
<keyword evidence="3" id="KW-1185">Reference proteome</keyword>
<accession>A0ABT9NLV5</accession>
<dbReference type="PIRSF" id="PIRSF010256">
    <property type="entry name" value="CoxE_vWa"/>
    <property type="match status" value="1"/>
</dbReference>
<dbReference type="Proteomes" id="UP001240447">
    <property type="component" value="Unassembled WGS sequence"/>
</dbReference>
<gene>
    <name evidence="2" type="ORF">J2S59_000834</name>
</gene>
<name>A0ABT9NLV5_9ACTN</name>
<dbReference type="InterPro" id="IPR011195">
    <property type="entry name" value="UCP010256"/>
</dbReference>
<evidence type="ECO:0000313" key="3">
    <source>
        <dbReference type="Proteomes" id="UP001240447"/>
    </source>
</evidence>
<dbReference type="PANTHER" id="PTHR39338:SF5">
    <property type="entry name" value="BLR6139 PROTEIN"/>
    <property type="match status" value="1"/>
</dbReference>
<dbReference type="Pfam" id="PF05762">
    <property type="entry name" value="VWA_CoxE"/>
    <property type="match status" value="1"/>
</dbReference>
<dbReference type="PANTHER" id="PTHR39338">
    <property type="entry name" value="BLL5662 PROTEIN-RELATED"/>
    <property type="match status" value="1"/>
</dbReference>